<evidence type="ECO:0000313" key="2">
    <source>
        <dbReference type="Proteomes" id="UP000199503"/>
    </source>
</evidence>
<dbReference type="AlphaFoldDB" id="A0A1H9I2N7"/>
<keyword evidence="2" id="KW-1185">Reference proteome</keyword>
<name>A0A1H9I2N7_9PSEU</name>
<reference evidence="2" key="1">
    <citation type="submission" date="2016-10" db="EMBL/GenBank/DDBJ databases">
        <authorList>
            <person name="Varghese N."/>
            <person name="Submissions S."/>
        </authorList>
    </citation>
    <scope>NUCLEOTIDE SEQUENCE [LARGE SCALE GENOMIC DNA]</scope>
    <source>
        <strain evidence="2">DSM 44437</strain>
    </source>
</reference>
<organism evidence="1 2">
    <name type="scientific">Lentzea albida</name>
    <dbReference type="NCBI Taxonomy" id="65499"/>
    <lineage>
        <taxon>Bacteria</taxon>
        <taxon>Bacillati</taxon>
        <taxon>Actinomycetota</taxon>
        <taxon>Actinomycetes</taxon>
        <taxon>Pseudonocardiales</taxon>
        <taxon>Pseudonocardiaceae</taxon>
        <taxon>Lentzea</taxon>
    </lineage>
</organism>
<dbReference type="Proteomes" id="UP000199503">
    <property type="component" value="Unassembled WGS sequence"/>
</dbReference>
<accession>A0A1H9I2N7</accession>
<sequence length="301" mass="34556">MKKRNSEHEVSGSRAISDMHWWQLPWDSHNVVYQESTREQERREWVTRQEAFKDAGEAYEAALAAAKSDSEKKDLQHAFSEYRTAHRQEDIRRGKRLPGTHVAMHQIMWARWLEVAVEHELLAREAFPELLAKAKSDAILREFRASLVAVTSSAYTVEAFFGDIKYLLPAPTTKPNKRHLMLSSAFKLAFGMSDSEHSRLQHDLAWLFELRDQAAHPYTESEPAQEHPAGFYTGAECCKFNAVTSGRAVDIALAVLKYADPPTSPANRWIERWTQERAAYHRQVVDALREKRLDKPLVLSS</sequence>
<evidence type="ECO:0000313" key="1">
    <source>
        <dbReference type="EMBL" id="SEQ68788.1"/>
    </source>
</evidence>
<dbReference type="EMBL" id="FOFV01000004">
    <property type="protein sequence ID" value="SEQ68788.1"/>
    <property type="molecule type" value="Genomic_DNA"/>
</dbReference>
<protein>
    <submittedName>
        <fullName evidence="1">Uncharacterized protein</fullName>
    </submittedName>
</protein>
<gene>
    <name evidence="1" type="ORF">SAMN04488000_1043</name>
</gene>
<proteinExistence type="predicted"/>